<dbReference type="InterPro" id="IPR001313">
    <property type="entry name" value="Pumilio_RNA-bd_rpt"/>
</dbReference>
<dbReference type="InterPro" id="IPR040059">
    <property type="entry name" value="PUM3"/>
</dbReference>
<feature type="region of interest" description="Disordered" evidence="4">
    <location>
        <begin position="1"/>
        <end position="35"/>
    </location>
</feature>
<evidence type="ECO:0000256" key="4">
    <source>
        <dbReference type="SAM" id="MobiDB-lite"/>
    </source>
</evidence>
<dbReference type="GO" id="GO:0003729">
    <property type="term" value="F:mRNA binding"/>
    <property type="evidence" value="ECO:0007669"/>
    <property type="project" value="TreeGrafter"/>
</dbReference>
<feature type="non-terminal residue" evidence="6">
    <location>
        <position position="1"/>
    </location>
</feature>
<dbReference type="PROSITE" id="PS50303">
    <property type="entry name" value="PUM_HD"/>
    <property type="match status" value="1"/>
</dbReference>
<reference evidence="6" key="2">
    <citation type="submission" date="2017-10" db="EMBL/GenBank/DDBJ databases">
        <title>Ladona fulva Genome sequencing and assembly.</title>
        <authorList>
            <person name="Murali S."/>
            <person name="Richards S."/>
            <person name="Bandaranaike D."/>
            <person name="Bellair M."/>
            <person name="Blankenburg K."/>
            <person name="Chao H."/>
            <person name="Dinh H."/>
            <person name="Doddapaneni H."/>
            <person name="Dugan-Rocha S."/>
            <person name="Elkadiri S."/>
            <person name="Gnanaolivu R."/>
            <person name="Hernandez B."/>
            <person name="Skinner E."/>
            <person name="Javaid M."/>
            <person name="Lee S."/>
            <person name="Li M."/>
            <person name="Ming W."/>
            <person name="Munidasa M."/>
            <person name="Muniz J."/>
            <person name="Nguyen L."/>
            <person name="Hughes D."/>
            <person name="Osuji N."/>
            <person name="Pu L.-L."/>
            <person name="Puazo M."/>
            <person name="Qu C."/>
            <person name="Quiroz J."/>
            <person name="Raj R."/>
            <person name="Weissenberger G."/>
            <person name="Xin Y."/>
            <person name="Zou X."/>
            <person name="Han Y."/>
            <person name="Worley K."/>
            <person name="Muzny D."/>
            <person name="Gibbs R."/>
        </authorList>
    </citation>
    <scope>NUCLEOTIDE SEQUENCE</scope>
    <source>
        <strain evidence="6">Sampled in the wild</strain>
    </source>
</reference>
<dbReference type="Proteomes" id="UP000792457">
    <property type="component" value="Unassembled WGS sequence"/>
</dbReference>
<feature type="repeat" description="Pumilio" evidence="3">
    <location>
        <begin position="133"/>
        <end position="168"/>
    </location>
</feature>
<dbReference type="InterPro" id="IPR012959">
    <property type="entry name" value="CPL_dom"/>
</dbReference>
<evidence type="ECO:0000313" key="7">
    <source>
        <dbReference type="Proteomes" id="UP000792457"/>
    </source>
</evidence>
<accession>A0A8K0KJM8</accession>
<dbReference type="SUPFAM" id="SSF48371">
    <property type="entry name" value="ARM repeat"/>
    <property type="match status" value="1"/>
</dbReference>
<dbReference type="GO" id="GO:0006417">
    <property type="term" value="P:regulation of translation"/>
    <property type="evidence" value="ECO:0007669"/>
    <property type="project" value="TreeGrafter"/>
</dbReference>
<organism evidence="6 7">
    <name type="scientific">Ladona fulva</name>
    <name type="common">Scarce chaser dragonfly</name>
    <name type="synonym">Libellula fulva</name>
    <dbReference type="NCBI Taxonomy" id="123851"/>
    <lineage>
        <taxon>Eukaryota</taxon>
        <taxon>Metazoa</taxon>
        <taxon>Ecdysozoa</taxon>
        <taxon>Arthropoda</taxon>
        <taxon>Hexapoda</taxon>
        <taxon>Insecta</taxon>
        <taxon>Pterygota</taxon>
        <taxon>Palaeoptera</taxon>
        <taxon>Odonata</taxon>
        <taxon>Epiprocta</taxon>
        <taxon>Anisoptera</taxon>
        <taxon>Libelluloidea</taxon>
        <taxon>Libellulidae</taxon>
        <taxon>Ladona</taxon>
    </lineage>
</organism>
<dbReference type="GO" id="GO:0005730">
    <property type="term" value="C:nucleolus"/>
    <property type="evidence" value="ECO:0007669"/>
    <property type="project" value="TreeGrafter"/>
</dbReference>
<dbReference type="SMART" id="SM00025">
    <property type="entry name" value="Pumilio"/>
    <property type="match status" value="5"/>
</dbReference>
<keyword evidence="1" id="KW-0677">Repeat</keyword>
<dbReference type="Gene3D" id="1.25.10.10">
    <property type="entry name" value="Leucine-rich Repeat Variant"/>
    <property type="match status" value="2"/>
</dbReference>
<protein>
    <recommendedName>
        <fullName evidence="5">PUM-HD domain-containing protein</fullName>
    </recommendedName>
</protein>
<sequence>MGKRQTDNSGEASSPEKKKKLLDKPNSKTTFKSKNITDKKPDWMKFKEKKKELKVERKKQRCLYTTGLHAKQLWEKYRQKVCEASVKVELGNKLHSLLKGHYQQAVLSHDLGRIIQWLIKQGNIEIQQDIAKELHSNYVEICKSKYGSYTVRKLLKSGIRKIKNEIIGSLMGHIVKLMSHKIAAPVVSDSYELYSNAVQRCCLKQEFYGDMFRLSKDHNVKNLKMALDPCENLKKAILGSTKANLMKVISKNLVNSALVNDVIAEFIPLCEEVDRTDIISAIKGFLPQMVKTKEGAKVGRVCLWYGMQKERKVLVKCLKGSVSEIAMSEHGSSVLMAMFDCVDDTVLVQKAILTEIVSNILEIAKNKNGRKVVLYLVAPRDPLYFHPSIVQLLSEGDSNPYSKKLSDLRRKELLDYILNPLLLSVAENIDEWVADNSIALVTLAILKAGTGENAKAAFSALTKYVCSNGIADETESESCSVVESPGLHFLIKKLILFDKSRCEGNEGSFSEVFVNVLDISAVNQLIQSNRGCFLLVMLLESDIEQCVKTVKSLMTEDVRKTLKKKSFKGSEILQMKLEDRIAAEA</sequence>
<dbReference type="PANTHER" id="PTHR13389">
    <property type="entry name" value="PUMILIO HOMOLOG 3"/>
    <property type="match status" value="1"/>
</dbReference>
<proteinExistence type="predicted"/>
<dbReference type="EMBL" id="KZ309033">
    <property type="protein sequence ID" value="KAG8236484.1"/>
    <property type="molecule type" value="Genomic_DNA"/>
</dbReference>
<evidence type="ECO:0000256" key="1">
    <source>
        <dbReference type="ARBA" id="ARBA00022737"/>
    </source>
</evidence>
<name>A0A8K0KJM8_LADFU</name>
<feature type="domain" description="PUM-HD" evidence="5">
    <location>
        <begin position="69"/>
        <end position="425"/>
    </location>
</feature>
<keyword evidence="7" id="KW-1185">Reference proteome</keyword>
<dbReference type="PANTHER" id="PTHR13389:SF0">
    <property type="entry name" value="PUMILIO HOMOLOG 3"/>
    <property type="match status" value="1"/>
</dbReference>
<keyword evidence="2" id="KW-0694">RNA-binding</keyword>
<dbReference type="OrthoDB" id="497380at2759"/>
<gene>
    <name evidence="6" type="ORF">J437_LFUL016632</name>
</gene>
<evidence type="ECO:0000259" key="5">
    <source>
        <dbReference type="PROSITE" id="PS50303"/>
    </source>
</evidence>
<dbReference type="InterPro" id="IPR011989">
    <property type="entry name" value="ARM-like"/>
</dbReference>
<reference evidence="6" key="1">
    <citation type="submission" date="2013-04" db="EMBL/GenBank/DDBJ databases">
        <authorList>
            <person name="Qu J."/>
            <person name="Murali S.C."/>
            <person name="Bandaranaike D."/>
            <person name="Bellair M."/>
            <person name="Blankenburg K."/>
            <person name="Chao H."/>
            <person name="Dinh H."/>
            <person name="Doddapaneni H."/>
            <person name="Downs B."/>
            <person name="Dugan-Rocha S."/>
            <person name="Elkadiri S."/>
            <person name="Gnanaolivu R.D."/>
            <person name="Hernandez B."/>
            <person name="Javaid M."/>
            <person name="Jayaseelan J.C."/>
            <person name="Lee S."/>
            <person name="Li M."/>
            <person name="Ming W."/>
            <person name="Munidasa M."/>
            <person name="Muniz J."/>
            <person name="Nguyen L."/>
            <person name="Ongeri F."/>
            <person name="Osuji N."/>
            <person name="Pu L.-L."/>
            <person name="Puazo M."/>
            <person name="Qu C."/>
            <person name="Quiroz J."/>
            <person name="Raj R."/>
            <person name="Weissenberger G."/>
            <person name="Xin Y."/>
            <person name="Zou X."/>
            <person name="Han Y."/>
            <person name="Richards S."/>
            <person name="Worley K."/>
            <person name="Muzny D."/>
            <person name="Gibbs R."/>
        </authorList>
    </citation>
    <scope>NUCLEOTIDE SEQUENCE</scope>
    <source>
        <strain evidence="6">Sampled in the wild</strain>
    </source>
</reference>
<evidence type="ECO:0000256" key="2">
    <source>
        <dbReference type="ARBA" id="ARBA00022884"/>
    </source>
</evidence>
<dbReference type="InterPro" id="IPR016024">
    <property type="entry name" value="ARM-type_fold"/>
</dbReference>
<dbReference type="InterPro" id="IPR033133">
    <property type="entry name" value="PUM-HD"/>
</dbReference>
<dbReference type="AlphaFoldDB" id="A0A8K0KJM8"/>
<dbReference type="Pfam" id="PF08144">
    <property type="entry name" value="CPL"/>
    <property type="match status" value="1"/>
</dbReference>
<dbReference type="PROSITE" id="PS50302">
    <property type="entry name" value="PUM"/>
    <property type="match status" value="1"/>
</dbReference>
<evidence type="ECO:0000256" key="3">
    <source>
        <dbReference type="PROSITE-ProRule" id="PRU00317"/>
    </source>
</evidence>
<comment type="caution">
    <text evidence="6">The sequence shown here is derived from an EMBL/GenBank/DDBJ whole genome shotgun (WGS) entry which is preliminary data.</text>
</comment>
<evidence type="ECO:0000313" key="6">
    <source>
        <dbReference type="EMBL" id="KAG8236484.1"/>
    </source>
</evidence>